<sequence length="176" mass="19743">MTLGSCPDCGHTVSLNAEACPNCGNPFQNRYEYSDERDSYNRFIVFFTVLIGCVVFYILASDLNLVTADKDRFDTVRMLNLMLTGQTEILLDGFYIDMKVILIQVKDAYYGITFGDAPFIDMPVLQNLVVAGFAFPLSIWIAGLAAQLTPRGNIFSMYFWLPVIFIGVGLLAYLTR</sequence>
<reference evidence="2 3" key="1">
    <citation type="submission" date="2017-04" db="EMBL/GenBank/DDBJ databases">
        <authorList>
            <person name="Afonso C.L."/>
            <person name="Miller P.J."/>
            <person name="Scott M.A."/>
            <person name="Spackman E."/>
            <person name="Goraichik I."/>
            <person name="Dimitrov K.M."/>
            <person name="Suarez D.L."/>
            <person name="Swayne D.E."/>
        </authorList>
    </citation>
    <scope>NUCLEOTIDE SEQUENCE [LARGE SCALE GENOMIC DNA]</scope>
    <source>
        <strain evidence="2 3">CGMCC 1.12644</strain>
    </source>
</reference>
<keyword evidence="1" id="KW-1133">Transmembrane helix</keyword>
<organism evidence="2 3">
    <name type="scientific">Primorskyibacter flagellatus</name>
    <dbReference type="NCBI Taxonomy" id="1387277"/>
    <lineage>
        <taxon>Bacteria</taxon>
        <taxon>Pseudomonadati</taxon>
        <taxon>Pseudomonadota</taxon>
        <taxon>Alphaproteobacteria</taxon>
        <taxon>Rhodobacterales</taxon>
        <taxon>Roseobacteraceae</taxon>
        <taxon>Primorskyibacter</taxon>
    </lineage>
</organism>
<feature type="transmembrane region" description="Helical" evidence="1">
    <location>
        <begin position="154"/>
        <end position="174"/>
    </location>
</feature>
<evidence type="ECO:0000313" key="3">
    <source>
        <dbReference type="Proteomes" id="UP000192330"/>
    </source>
</evidence>
<keyword evidence="3" id="KW-1185">Reference proteome</keyword>
<feature type="transmembrane region" description="Helical" evidence="1">
    <location>
        <begin position="128"/>
        <end position="148"/>
    </location>
</feature>
<feature type="transmembrane region" description="Helical" evidence="1">
    <location>
        <begin position="40"/>
        <end position="60"/>
    </location>
</feature>
<name>A0A1W2ET56_9RHOB</name>
<gene>
    <name evidence="2" type="ORF">SAMN06295998_1434</name>
</gene>
<evidence type="ECO:0000313" key="2">
    <source>
        <dbReference type="EMBL" id="SMD12841.1"/>
    </source>
</evidence>
<evidence type="ECO:0000256" key="1">
    <source>
        <dbReference type="SAM" id="Phobius"/>
    </source>
</evidence>
<dbReference type="Proteomes" id="UP000192330">
    <property type="component" value="Unassembled WGS sequence"/>
</dbReference>
<keyword evidence="1" id="KW-0472">Membrane</keyword>
<keyword evidence="1" id="KW-0812">Transmembrane</keyword>
<evidence type="ECO:0008006" key="4">
    <source>
        <dbReference type="Google" id="ProtNLM"/>
    </source>
</evidence>
<proteinExistence type="predicted"/>
<protein>
    <recommendedName>
        <fullName evidence="4">Zinc-ribbon domain-containing protein</fullName>
    </recommendedName>
</protein>
<dbReference type="OrthoDB" id="8685152at2"/>
<dbReference type="RefSeq" id="WP_143514699.1">
    <property type="nucleotide sequence ID" value="NZ_FWYD01000043.1"/>
</dbReference>
<dbReference type="AlphaFoldDB" id="A0A1W2ET56"/>
<accession>A0A1W2ET56</accession>
<dbReference type="EMBL" id="FWYD01000043">
    <property type="protein sequence ID" value="SMD12841.1"/>
    <property type="molecule type" value="Genomic_DNA"/>
</dbReference>